<keyword evidence="8" id="KW-1185">Reference proteome</keyword>
<dbReference type="InterPro" id="IPR013907">
    <property type="entry name" value="Sds3"/>
</dbReference>
<protein>
    <recommendedName>
        <fullName evidence="9">Sds3-like-domain-containing protein</fullName>
    </recommendedName>
</protein>
<accession>A0A058Z2T0</accession>
<evidence type="ECO:0000256" key="4">
    <source>
        <dbReference type="ARBA" id="ARBA00023163"/>
    </source>
</evidence>
<dbReference type="EMBL" id="KB932208">
    <property type="protein sequence ID" value="KCV68584.1"/>
    <property type="molecule type" value="Genomic_DNA"/>
</dbReference>
<keyword evidence="4" id="KW-0804">Transcription</keyword>
<proteinExistence type="predicted"/>
<sequence>MSRSTHNSSINSDATSPDPSDVDSPGSSIDPEDVGGFDSEAENDAAIRRRNVLEHLCLIEKEFFELRDHLFIEKASAIEREIELVSKGTHPDLDDNLDNLLLRRSDKLARALHWYNYRLRKEEIVYQAECRTINADFDNSYKGARDKLLEHLADARRRLDDERLSSFDLGVDPTSESHNRIAPPRKLRRRTGSANMPPNSGSSLTGPASSDASDNKNTKKRVTQGPAIEDRLVDTDARSDADRVLKIIHQSPGGSELISRLGLAIPEPAPVVTPAPTQKSKRSRL</sequence>
<dbReference type="PANTHER" id="PTHR21964">
    <property type="entry name" value="BREAST CANCER METASTASIS-SUPPRESSOR 1"/>
    <property type="match status" value="1"/>
</dbReference>
<dbReference type="RefSeq" id="XP_009497016.1">
    <property type="nucleotide sequence ID" value="XM_009498741.1"/>
</dbReference>
<dbReference type="Pfam" id="PF08598">
    <property type="entry name" value="Sds3"/>
    <property type="match status" value="1"/>
</dbReference>
<dbReference type="Proteomes" id="UP000030693">
    <property type="component" value="Unassembled WGS sequence"/>
</dbReference>
<feature type="compositionally biased region" description="Polar residues" evidence="6">
    <location>
        <begin position="1"/>
        <end position="11"/>
    </location>
</feature>
<dbReference type="STRING" id="691883.A0A058Z2T0"/>
<evidence type="ECO:0000313" key="7">
    <source>
        <dbReference type="EMBL" id="KCV68584.1"/>
    </source>
</evidence>
<comment type="subcellular location">
    <subcellularLocation>
        <location evidence="1">Nucleus</location>
    </subcellularLocation>
</comment>
<evidence type="ECO:0000256" key="6">
    <source>
        <dbReference type="SAM" id="MobiDB-lite"/>
    </source>
</evidence>
<keyword evidence="2" id="KW-0678">Repressor</keyword>
<feature type="compositionally biased region" description="Low complexity" evidence="6">
    <location>
        <begin position="12"/>
        <end position="29"/>
    </location>
</feature>
<evidence type="ECO:0008006" key="9">
    <source>
        <dbReference type="Google" id="ProtNLM"/>
    </source>
</evidence>
<evidence type="ECO:0000313" key="8">
    <source>
        <dbReference type="Proteomes" id="UP000030693"/>
    </source>
</evidence>
<feature type="region of interest" description="Disordered" evidence="6">
    <location>
        <begin position="1"/>
        <end position="38"/>
    </location>
</feature>
<evidence type="ECO:0000256" key="5">
    <source>
        <dbReference type="ARBA" id="ARBA00023242"/>
    </source>
</evidence>
<feature type="region of interest" description="Disordered" evidence="6">
    <location>
        <begin position="167"/>
        <end position="236"/>
    </location>
</feature>
<evidence type="ECO:0000256" key="1">
    <source>
        <dbReference type="ARBA" id="ARBA00004123"/>
    </source>
</evidence>
<keyword evidence="5" id="KW-0539">Nucleus</keyword>
<evidence type="ECO:0000256" key="3">
    <source>
        <dbReference type="ARBA" id="ARBA00023015"/>
    </source>
</evidence>
<dbReference type="GO" id="GO:0010468">
    <property type="term" value="P:regulation of gene expression"/>
    <property type="evidence" value="ECO:0007669"/>
    <property type="project" value="UniProtKB-ARBA"/>
</dbReference>
<dbReference type="AlphaFoldDB" id="A0A058Z2T0"/>
<gene>
    <name evidence="7" type="ORF">H696_04876</name>
</gene>
<feature type="compositionally biased region" description="Polar residues" evidence="6">
    <location>
        <begin position="192"/>
        <end position="212"/>
    </location>
</feature>
<dbReference type="GeneID" id="20529601"/>
<dbReference type="SMART" id="SM01401">
    <property type="entry name" value="Sds3"/>
    <property type="match status" value="1"/>
</dbReference>
<dbReference type="GO" id="GO:0005654">
    <property type="term" value="C:nucleoplasm"/>
    <property type="evidence" value="ECO:0007669"/>
    <property type="project" value="UniProtKB-ARBA"/>
</dbReference>
<organism evidence="7">
    <name type="scientific">Fonticula alba</name>
    <name type="common">Slime mold</name>
    <dbReference type="NCBI Taxonomy" id="691883"/>
    <lineage>
        <taxon>Eukaryota</taxon>
        <taxon>Rotosphaerida</taxon>
        <taxon>Fonticulaceae</taxon>
        <taxon>Fonticula</taxon>
    </lineage>
</organism>
<keyword evidence="3" id="KW-0805">Transcription regulation</keyword>
<dbReference type="Gene3D" id="1.20.5.1500">
    <property type="match status" value="1"/>
</dbReference>
<name>A0A058Z2T0_FONAL</name>
<dbReference type="OrthoDB" id="20886at2759"/>
<evidence type="ECO:0000256" key="2">
    <source>
        <dbReference type="ARBA" id="ARBA00022491"/>
    </source>
</evidence>
<reference evidence="7" key="1">
    <citation type="submission" date="2013-04" db="EMBL/GenBank/DDBJ databases">
        <title>The Genome Sequence of Fonticula alba ATCC 38817.</title>
        <authorList>
            <consortium name="The Broad Institute Genomics Platform"/>
            <person name="Russ C."/>
            <person name="Cuomo C."/>
            <person name="Burger G."/>
            <person name="Gray M.W."/>
            <person name="Holland P.W.H."/>
            <person name="King N."/>
            <person name="Lang F.B.F."/>
            <person name="Roger A.J."/>
            <person name="Ruiz-Trillo I."/>
            <person name="Brown M."/>
            <person name="Walker B."/>
            <person name="Young S."/>
            <person name="Zeng Q."/>
            <person name="Gargeya S."/>
            <person name="Fitzgerald M."/>
            <person name="Haas B."/>
            <person name="Abouelleil A."/>
            <person name="Allen A.W."/>
            <person name="Alvarado L."/>
            <person name="Arachchi H.M."/>
            <person name="Berlin A.M."/>
            <person name="Chapman S.B."/>
            <person name="Gainer-Dewar J."/>
            <person name="Goldberg J."/>
            <person name="Griggs A."/>
            <person name="Gujja S."/>
            <person name="Hansen M."/>
            <person name="Howarth C."/>
            <person name="Imamovic A."/>
            <person name="Ireland A."/>
            <person name="Larimer J."/>
            <person name="McCowan C."/>
            <person name="Murphy C."/>
            <person name="Pearson M."/>
            <person name="Poon T.W."/>
            <person name="Priest M."/>
            <person name="Roberts A."/>
            <person name="Saif S."/>
            <person name="Shea T."/>
            <person name="Sisk P."/>
            <person name="Sykes S."/>
            <person name="Wortman J."/>
            <person name="Nusbaum C."/>
            <person name="Birren B."/>
        </authorList>
    </citation>
    <scope>NUCLEOTIDE SEQUENCE [LARGE SCALE GENOMIC DNA]</scope>
    <source>
        <strain evidence="7">ATCC 38817</strain>
    </source>
</reference>